<dbReference type="EMBL" id="UYRT01081226">
    <property type="protein sequence ID" value="VDN24113.1"/>
    <property type="molecule type" value="Genomic_DNA"/>
</dbReference>
<evidence type="ECO:0000256" key="1">
    <source>
        <dbReference type="SAM" id="Phobius"/>
    </source>
</evidence>
<accession>A0A183E0B8</accession>
<dbReference type="WBParaSite" id="GPUH_0001442801-mRNA-1">
    <property type="protein sequence ID" value="GPUH_0001442801-mRNA-1"/>
    <property type="gene ID" value="GPUH_0001442801"/>
</dbReference>
<evidence type="ECO:0000313" key="2">
    <source>
        <dbReference type="EMBL" id="VDN24113.1"/>
    </source>
</evidence>
<protein>
    <submittedName>
        <fullName evidence="4">Transmembrane protein</fullName>
    </submittedName>
</protein>
<name>A0A183E0B8_9BILA</name>
<dbReference type="AlphaFoldDB" id="A0A183E0B8"/>
<proteinExistence type="predicted"/>
<reference evidence="4" key="1">
    <citation type="submission" date="2016-06" db="UniProtKB">
        <authorList>
            <consortium name="WormBaseParasite"/>
        </authorList>
    </citation>
    <scope>IDENTIFICATION</scope>
</reference>
<organism evidence="4">
    <name type="scientific">Gongylonema pulchrum</name>
    <dbReference type="NCBI Taxonomy" id="637853"/>
    <lineage>
        <taxon>Eukaryota</taxon>
        <taxon>Metazoa</taxon>
        <taxon>Ecdysozoa</taxon>
        <taxon>Nematoda</taxon>
        <taxon>Chromadorea</taxon>
        <taxon>Rhabditida</taxon>
        <taxon>Spirurina</taxon>
        <taxon>Spiruromorpha</taxon>
        <taxon>Spiruroidea</taxon>
        <taxon>Gongylonematidae</taxon>
        <taxon>Gongylonema</taxon>
    </lineage>
</organism>
<sequence>MTMVTVSRKHVSRVVRQKKLIVAEVNTPQKVVIVLVIVVGVAVTDVVVVIANAIVVVRVVGERIMQIVGQWSFMTS</sequence>
<evidence type="ECO:0000313" key="4">
    <source>
        <dbReference type="WBParaSite" id="GPUH_0001442801-mRNA-1"/>
    </source>
</evidence>
<gene>
    <name evidence="2" type="ORF">GPUH_LOCUS14409</name>
</gene>
<keyword evidence="3" id="KW-1185">Reference proteome</keyword>
<keyword evidence="1" id="KW-0472">Membrane</keyword>
<keyword evidence="1" id="KW-0812">Transmembrane</keyword>
<dbReference type="Proteomes" id="UP000271098">
    <property type="component" value="Unassembled WGS sequence"/>
</dbReference>
<evidence type="ECO:0000313" key="3">
    <source>
        <dbReference type="Proteomes" id="UP000271098"/>
    </source>
</evidence>
<reference evidence="2 3" key="2">
    <citation type="submission" date="2018-11" db="EMBL/GenBank/DDBJ databases">
        <authorList>
            <consortium name="Pathogen Informatics"/>
        </authorList>
    </citation>
    <scope>NUCLEOTIDE SEQUENCE [LARGE SCALE GENOMIC DNA]</scope>
</reference>
<feature type="transmembrane region" description="Helical" evidence="1">
    <location>
        <begin position="31"/>
        <end position="57"/>
    </location>
</feature>
<keyword evidence="1" id="KW-1133">Transmembrane helix</keyword>